<comment type="pathway">
    <text evidence="1">Protein modification; protein glycosylation.</text>
</comment>
<dbReference type="InterPro" id="IPR011990">
    <property type="entry name" value="TPR-like_helical_dom_sf"/>
</dbReference>
<evidence type="ECO:0000256" key="2">
    <source>
        <dbReference type="ARBA" id="ARBA00022676"/>
    </source>
</evidence>
<dbReference type="InterPro" id="IPR029489">
    <property type="entry name" value="OGT/SEC/SPY_C"/>
</dbReference>
<keyword evidence="3" id="KW-0808">Transferase</keyword>
<dbReference type="PANTHER" id="PTHR44835">
    <property type="entry name" value="UDP-N-ACETYLGLUCOSAMINE--PEPTIDE N-ACETYLGLUCOSAMINYLTRANSFERASE SPINDLY-RELATED"/>
    <property type="match status" value="1"/>
</dbReference>
<evidence type="ECO:0000256" key="4">
    <source>
        <dbReference type="ARBA" id="ARBA00022737"/>
    </source>
</evidence>
<dbReference type="Proteomes" id="UP000034681">
    <property type="component" value="Unassembled WGS sequence"/>
</dbReference>
<feature type="domain" description="O-GlcNAc transferase C-terminal" evidence="6">
    <location>
        <begin position="361"/>
        <end position="521"/>
    </location>
</feature>
<keyword evidence="4" id="KW-0677">Repeat</keyword>
<dbReference type="SUPFAM" id="SSF53756">
    <property type="entry name" value="UDP-Glycosyltransferase/glycogen phosphorylase"/>
    <property type="match status" value="1"/>
</dbReference>
<organism evidence="7 8">
    <name type="scientific">Prochlorothrix hollandica PCC 9006 = CALU 1027</name>
    <dbReference type="NCBI Taxonomy" id="317619"/>
    <lineage>
        <taxon>Bacteria</taxon>
        <taxon>Bacillati</taxon>
        <taxon>Cyanobacteriota</taxon>
        <taxon>Cyanophyceae</taxon>
        <taxon>Prochlorotrichales</taxon>
        <taxon>Prochlorotrichaceae</taxon>
        <taxon>Prochlorothrix</taxon>
    </lineage>
</organism>
<dbReference type="Gene3D" id="1.25.40.10">
    <property type="entry name" value="Tetratricopeptide repeat domain"/>
    <property type="match status" value="2"/>
</dbReference>
<evidence type="ECO:0000259" key="6">
    <source>
        <dbReference type="Pfam" id="PF13844"/>
    </source>
</evidence>
<gene>
    <name evidence="7" type="ORF">PROH_14105</name>
</gene>
<dbReference type="OrthoDB" id="146908at2"/>
<evidence type="ECO:0000313" key="8">
    <source>
        <dbReference type="Proteomes" id="UP000034681"/>
    </source>
</evidence>
<feature type="domain" description="O-GlcNAc transferase C-terminal" evidence="6">
    <location>
        <begin position="534"/>
        <end position="722"/>
    </location>
</feature>
<dbReference type="InterPro" id="IPR051939">
    <property type="entry name" value="Glycosyltr_41/O-GlcNAc_trsf"/>
</dbReference>
<sequence>MIPLALQVSQALGSLRDKDFENAIEQYKGLWESESTELSYAWYLGIGLLLSNQEAEAYLLWSSLLMESEPDSHLSLCACLEQESNCYASQGDYEEAALLRQHLREIDPENFNNILNLIFLLWKLDRATDQDLSTLELNQLLSCSDTLDPCNPDLLQELIENLIQNPPVAWWPIELIQFSLQIIPNPTSLFVPLMLAAINLGYGKGHSTLGGLYIETALKIKPNDSEALSHRSNMHFHGGRLSEALTTAEEFYQRTSKLEDRVDASYLVLKALLRSGGKWDEAMTFMKGHSGLLEELLQSIQGNKFWGPVEIGQVANSTFFFPYVQDQPPQHRHFQNRILAHCQQSIRGQAQETVGAYQASHQQRKQGHTSQKLKIGYLSNCFREHSVGWLARSLFKHHDRQNYEIYCYSILSDPNSTDSVRRWYLQNVDYFYDLGINHVITTDQIFQDGIDILVDLDSFTTDANLPVLAKKPAPIQVTWLGWDAWGLTAVDYYLVDPYAVPNYAQSYYTEKLFRLPQPYLAIDGFEIGTPSIRRSDLEIPTDAIVFFSGQSGYKRHPDTVRLQLEILKAVPNSYFIVKDIVKDNDNIRIFFETMAESVGVAKEQLRFLSVVNSELTHRANLAIADVVLDTYPYNGATTTLETLWMGIPLVTRVGQQFSARNSYTFMMNAGITEGIAWTDEEYVAWGIRLGTDEQLRKEVAWKLRQSRKSAPLWNGQQFTRDMEAAYRQMWERYCHG</sequence>
<name>A0A0M2PQZ6_PROHO</name>
<dbReference type="PANTHER" id="PTHR44835:SF1">
    <property type="entry name" value="PROTEIN O-GLCNAC TRANSFERASE"/>
    <property type="match status" value="1"/>
</dbReference>
<proteinExistence type="predicted"/>
<protein>
    <recommendedName>
        <fullName evidence="6">O-GlcNAc transferase C-terminal domain-containing protein</fullName>
    </recommendedName>
</protein>
<accession>A0A0M2PQZ6</accession>
<keyword evidence="2" id="KW-0328">Glycosyltransferase</keyword>
<evidence type="ECO:0000256" key="3">
    <source>
        <dbReference type="ARBA" id="ARBA00022679"/>
    </source>
</evidence>
<dbReference type="SUPFAM" id="SSF48452">
    <property type="entry name" value="TPR-like"/>
    <property type="match status" value="2"/>
</dbReference>
<dbReference type="Gene3D" id="3.40.50.11380">
    <property type="match status" value="1"/>
</dbReference>
<evidence type="ECO:0000313" key="7">
    <source>
        <dbReference type="EMBL" id="KKI98955.1"/>
    </source>
</evidence>
<comment type="caution">
    <text evidence="7">The sequence shown here is derived from an EMBL/GenBank/DDBJ whole genome shotgun (WGS) entry which is preliminary data.</text>
</comment>
<reference evidence="7" key="1">
    <citation type="submission" date="2012-04" db="EMBL/GenBank/DDBJ databases">
        <authorList>
            <person name="Borisov I.G."/>
            <person name="Ivanikova N.V."/>
            <person name="Pinevich A.V."/>
        </authorList>
    </citation>
    <scope>NUCLEOTIDE SEQUENCE</scope>
    <source>
        <strain evidence="7">CALU 1027</strain>
    </source>
</reference>
<evidence type="ECO:0000256" key="1">
    <source>
        <dbReference type="ARBA" id="ARBA00004922"/>
    </source>
</evidence>
<dbReference type="STRING" id="317619.GCA_000332315_02179"/>
<evidence type="ECO:0000256" key="5">
    <source>
        <dbReference type="ARBA" id="ARBA00022803"/>
    </source>
</evidence>
<keyword evidence="8" id="KW-1185">Reference proteome</keyword>
<dbReference type="Gene3D" id="3.40.50.2000">
    <property type="entry name" value="Glycogen Phosphorylase B"/>
    <property type="match status" value="1"/>
</dbReference>
<dbReference type="eggNOG" id="COG3914">
    <property type="taxonomic scope" value="Bacteria"/>
</dbReference>
<dbReference type="EMBL" id="AJTX02000006">
    <property type="protein sequence ID" value="KKI98955.1"/>
    <property type="molecule type" value="Genomic_DNA"/>
</dbReference>
<dbReference type="AlphaFoldDB" id="A0A0M2PQZ6"/>
<keyword evidence="5" id="KW-0802">TPR repeat</keyword>
<dbReference type="Pfam" id="PF13844">
    <property type="entry name" value="Glyco_transf_41"/>
    <property type="match status" value="2"/>
</dbReference>
<dbReference type="GO" id="GO:0016757">
    <property type="term" value="F:glycosyltransferase activity"/>
    <property type="evidence" value="ECO:0007669"/>
    <property type="project" value="UniProtKB-KW"/>
</dbReference>